<evidence type="ECO:0000313" key="2">
    <source>
        <dbReference type="Proteomes" id="UP000553209"/>
    </source>
</evidence>
<comment type="caution">
    <text evidence="1">The sequence shown here is derived from an EMBL/GenBank/DDBJ whole genome shotgun (WGS) entry which is preliminary data.</text>
</comment>
<protein>
    <submittedName>
        <fullName evidence="1">Helix-turn-helix domain-containing protein</fullName>
    </submittedName>
</protein>
<dbReference type="Proteomes" id="UP000553209">
    <property type="component" value="Unassembled WGS sequence"/>
</dbReference>
<dbReference type="EMBL" id="JAAXPG010000002">
    <property type="protein sequence ID" value="NKY96741.1"/>
    <property type="molecule type" value="Genomic_DNA"/>
</dbReference>
<proteinExistence type="predicted"/>
<accession>A0A7X6M8W0</accession>
<organism evidence="1 2">
    <name type="scientific">Nocardiopsis alborubida</name>
    <dbReference type="NCBI Taxonomy" id="146802"/>
    <lineage>
        <taxon>Bacteria</taxon>
        <taxon>Bacillati</taxon>
        <taxon>Actinomycetota</taxon>
        <taxon>Actinomycetes</taxon>
        <taxon>Streptosporangiales</taxon>
        <taxon>Nocardiopsidaceae</taxon>
        <taxon>Nocardiopsis</taxon>
    </lineage>
</organism>
<evidence type="ECO:0000313" key="1">
    <source>
        <dbReference type="EMBL" id="NKY96741.1"/>
    </source>
</evidence>
<dbReference type="RefSeq" id="WP_168443935.1">
    <property type="nucleotide sequence ID" value="NZ_JAAXPG010000002.1"/>
</dbReference>
<sequence>MIRQLRRRIPSLTQWAIARMCGVHQSTISRAGQGRPLTDPDVVHGVLHGLGAPTPGQAALSAVQEPTPSAQSPDTATLVDVELFTESSRSAVTSAHRLWRADLHHEDPLTWALTPADHLSAPVLRWIVAPPALLEANDQAPLSVGADDVLAITRACDLFEALDHEFGGGHARTAAVQYLNSEVTPLLHGNFTPEIGRSLFSAAARFAAKVGAMAYDAGLHALGRRYFLQSLNLAHLASNRLLGAKALALLSHQANFLGEYRTAVDFARTAKTGTQGHSTPAIQAMLAAMEARALASLGEERACSRALQEMETAFSRIHQDEEPPWMSYFDASELSDELAHCFHDLGHGALAAEHACQSVDLAPAAFRRSRTFAGLIHAGAHLMRPGGPDLETACATATRVLNEAGRLRSARVKAYLDRFQKQLEPYARTPAVREFRDHVTERALSS</sequence>
<reference evidence="1 2" key="1">
    <citation type="submission" date="2020-04" db="EMBL/GenBank/DDBJ databases">
        <title>MicrobeNet Type strains.</title>
        <authorList>
            <person name="Nicholson A.C."/>
        </authorList>
    </citation>
    <scope>NUCLEOTIDE SEQUENCE [LARGE SCALE GENOMIC DNA]</scope>
    <source>
        <strain evidence="1 2">ATCC 23612</strain>
    </source>
</reference>
<gene>
    <name evidence="1" type="ORF">HGB44_03490</name>
</gene>
<dbReference type="AlphaFoldDB" id="A0A7X6M8W0"/>
<keyword evidence="2" id="KW-1185">Reference proteome</keyword>
<name>A0A7X6M8W0_9ACTN</name>